<proteinExistence type="predicted"/>
<comment type="caution">
    <text evidence="1">The sequence shown here is derived from an EMBL/GenBank/DDBJ whole genome shotgun (WGS) entry which is preliminary data.</text>
</comment>
<keyword evidence="2" id="KW-1185">Reference proteome</keyword>
<dbReference type="Proteomes" id="UP001152607">
    <property type="component" value="Unassembled WGS sequence"/>
</dbReference>
<evidence type="ECO:0000313" key="2">
    <source>
        <dbReference type="Proteomes" id="UP001152607"/>
    </source>
</evidence>
<sequence length="388" mass="44224">MANNLPDERLVYLALKDIFQGKNARIRKAIVIRKLIKDHCHQKEVETLIQEHTIDDVRNIARLLLMEGIFESTLKAKGRFPNLFEVSPAQFIEIQHMMREQQDNSGERRSKPTEDGLWSRNPYGAITATGSLEKSHLLVVQSPQTASTVSRRYPVYLPFNVQHRLLVNVQTLLEKACFSFAQERLHGVLQEEGWECSEAVELNRWCKIFLDYEIEFSRDEMASIPKPLPILLKSIAQLRHTAVHRLHIVAKKVLQFIIDGELLANLVQSHENAHVISEIRQQTTNTIKELKRNKDMLQLKQVEVGERFAGPNWQQALAVPPPTVMYTPLATVAAPSPDTETEAHLLKEVRLSPGTDCDKFITDGTMNNCNCVVSIHLYSASKYTYLGN</sequence>
<evidence type="ECO:0000313" key="1">
    <source>
        <dbReference type="EMBL" id="CAI6342436.1"/>
    </source>
</evidence>
<dbReference type="AlphaFoldDB" id="A0A9W4UU77"/>
<dbReference type="EMBL" id="CAOQHR010000013">
    <property type="protein sequence ID" value="CAI6342436.1"/>
    <property type="molecule type" value="Genomic_DNA"/>
</dbReference>
<accession>A0A9W4UU77</accession>
<reference evidence="1" key="1">
    <citation type="submission" date="2023-01" db="EMBL/GenBank/DDBJ databases">
        <authorList>
            <person name="Van Ghelder C."/>
            <person name="Rancurel C."/>
        </authorList>
    </citation>
    <scope>NUCLEOTIDE SEQUENCE</scope>
    <source>
        <strain evidence="1">CNCM I-4278</strain>
    </source>
</reference>
<gene>
    <name evidence="1" type="ORF">PDIGIT_LOCUS15643</name>
</gene>
<name>A0A9W4UU77_9PLEO</name>
<organism evidence="1 2">
    <name type="scientific">Periconia digitata</name>
    <dbReference type="NCBI Taxonomy" id="1303443"/>
    <lineage>
        <taxon>Eukaryota</taxon>
        <taxon>Fungi</taxon>
        <taxon>Dikarya</taxon>
        <taxon>Ascomycota</taxon>
        <taxon>Pezizomycotina</taxon>
        <taxon>Dothideomycetes</taxon>
        <taxon>Pleosporomycetidae</taxon>
        <taxon>Pleosporales</taxon>
        <taxon>Massarineae</taxon>
        <taxon>Periconiaceae</taxon>
        <taxon>Periconia</taxon>
    </lineage>
</organism>
<dbReference type="OrthoDB" id="5324651at2759"/>
<protein>
    <submittedName>
        <fullName evidence="1">Uncharacterized protein</fullName>
    </submittedName>
</protein>